<keyword evidence="3" id="KW-0378">Hydrolase</keyword>
<dbReference type="SUPFAM" id="SSF49785">
    <property type="entry name" value="Galactose-binding domain-like"/>
    <property type="match status" value="1"/>
</dbReference>
<evidence type="ECO:0000313" key="10">
    <source>
        <dbReference type="Proteomes" id="UP000594262"/>
    </source>
</evidence>
<evidence type="ECO:0000256" key="3">
    <source>
        <dbReference type="ARBA" id="ARBA00022801"/>
    </source>
</evidence>
<name>A0A7M6DLT2_9CNID</name>
<dbReference type="Gene3D" id="3.20.20.80">
    <property type="entry name" value="Glycosidases"/>
    <property type="match status" value="1"/>
</dbReference>
<dbReference type="InterPro" id="IPR001944">
    <property type="entry name" value="Glycoside_Hdrlase_35"/>
</dbReference>
<dbReference type="AlphaFoldDB" id="A0A7M6DLT2"/>
<dbReference type="PRINTS" id="PR00742">
    <property type="entry name" value="GLHYDRLASE35"/>
</dbReference>
<evidence type="ECO:0000256" key="6">
    <source>
        <dbReference type="PIRSR" id="PIRSR006336-1"/>
    </source>
</evidence>
<dbReference type="OrthoDB" id="1657402at2759"/>
<dbReference type="InterPro" id="IPR048913">
    <property type="entry name" value="BetaGal_gal-bd"/>
</dbReference>
<dbReference type="PROSITE" id="PS01182">
    <property type="entry name" value="GLYCOSYL_HYDROL_F35"/>
    <property type="match status" value="1"/>
</dbReference>
<proteinExistence type="inferred from homology"/>
<sequence length="566" mass="65463">MVDASKLHSLTGYPLNNERSFTIDYEHNTFLKDGKPFRYISGSMHYFRTPHQLWEDRFYKAKMAGLNVIQTYVAWNMHEMFEDVYHFENDLDIVSYIKLAQQYDLMILLRPGPYIDSEWEYGGFPYWMNNKVGKLIRTSDQGYLNLVDKWFSVLLPKVKPLLYENGGPIIGVQVENEYGSYGCDEKYMLAMEQMLRKYLGQKVFLYTTDPIIDQALQCGSISSLYRTVDFGAGHDVNKSFALQRKYQPKGPYVNSEYYTGWFDNWGEGHHVERPEYIAHYLDQILSFENASVNLYLFEGGSNRNFMNGGSYIANEYLPITTSYDFDAPLSEAGDPTEKYWQIQKVISKYERLPSGPQPEPTKKLAYRKLRIYSVENEGRTCFSEAIQDVRKGLLSGVILSGAPITGDWEHFRYGIYRQNTPEAPVRESEEENHRLGGFAAHRPFDEQALVIVNSFTEHIPKVQKLFTSTQVQDGWVGPPALYGITFVLEEVADTYLKLDQWGKGFATINEDHYYKYWTSSIPQKTIFIPKTNLKVGNNTIVLTEFERAPSSMDEAYIELVEKPVFV</sequence>
<evidence type="ECO:0000256" key="1">
    <source>
        <dbReference type="ARBA" id="ARBA00009809"/>
    </source>
</evidence>
<comment type="similarity">
    <text evidence="1">Belongs to the glycosyl hydrolase 35 family.</text>
</comment>
<protein>
    <recommendedName>
        <fullName evidence="11">Beta-galactosidase</fullName>
    </recommendedName>
</protein>
<reference evidence="9" key="1">
    <citation type="submission" date="2021-01" db="UniProtKB">
        <authorList>
            <consortium name="EnsemblMetazoa"/>
        </authorList>
    </citation>
    <scope>IDENTIFICATION</scope>
</reference>
<dbReference type="GO" id="GO:0005975">
    <property type="term" value="P:carbohydrate metabolic process"/>
    <property type="evidence" value="ECO:0007669"/>
    <property type="project" value="InterPro"/>
</dbReference>
<feature type="domain" description="Glycoside hydrolase 35 catalytic" evidence="7">
    <location>
        <begin position="29"/>
        <end position="348"/>
    </location>
</feature>
<evidence type="ECO:0008006" key="11">
    <source>
        <dbReference type="Google" id="ProtNLM"/>
    </source>
</evidence>
<dbReference type="InterPro" id="IPR008979">
    <property type="entry name" value="Galactose-bd-like_sf"/>
</dbReference>
<keyword evidence="10" id="KW-1185">Reference proteome</keyword>
<dbReference type="Pfam" id="PF21467">
    <property type="entry name" value="BetaGal_gal-bd"/>
    <property type="match status" value="1"/>
</dbReference>
<dbReference type="InterPro" id="IPR019801">
    <property type="entry name" value="Glyco_hydro_35_CS"/>
</dbReference>
<dbReference type="GO" id="GO:0004565">
    <property type="term" value="F:beta-galactosidase activity"/>
    <property type="evidence" value="ECO:0007669"/>
    <property type="project" value="InterPro"/>
</dbReference>
<evidence type="ECO:0000259" key="7">
    <source>
        <dbReference type="Pfam" id="PF01301"/>
    </source>
</evidence>
<dbReference type="Gene3D" id="2.60.120.260">
    <property type="entry name" value="Galactose-binding domain-like"/>
    <property type="match status" value="2"/>
</dbReference>
<dbReference type="PIRSF" id="PIRSF006336">
    <property type="entry name" value="B-gal"/>
    <property type="match status" value="1"/>
</dbReference>
<evidence type="ECO:0000256" key="4">
    <source>
        <dbReference type="ARBA" id="ARBA00023180"/>
    </source>
</evidence>
<dbReference type="InterPro" id="IPR026283">
    <property type="entry name" value="B-gal_1-like"/>
</dbReference>
<keyword evidence="5" id="KW-0326">Glycosidase</keyword>
<keyword evidence="4" id="KW-0325">Glycoprotein</keyword>
<dbReference type="EnsemblMetazoa" id="CLYHEMT015320.2">
    <property type="protein sequence ID" value="CLYHEMP015320.2"/>
    <property type="gene ID" value="CLYHEMG015320"/>
</dbReference>
<feature type="active site" description="Nucleophile" evidence="6">
    <location>
        <position position="256"/>
    </location>
</feature>
<evidence type="ECO:0000313" key="9">
    <source>
        <dbReference type="EnsemblMetazoa" id="CLYHEMP015320.2"/>
    </source>
</evidence>
<organism evidence="9 10">
    <name type="scientific">Clytia hemisphaerica</name>
    <dbReference type="NCBI Taxonomy" id="252671"/>
    <lineage>
        <taxon>Eukaryota</taxon>
        <taxon>Metazoa</taxon>
        <taxon>Cnidaria</taxon>
        <taxon>Hydrozoa</taxon>
        <taxon>Hydroidolina</taxon>
        <taxon>Leptothecata</taxon>
        <taxon>Obeliida</taxon>
        <taxon>Clytiidae</taxon>
        <taxon>Clytia</taxon>
    </lineage>
</organism>
<keyword evidence="2" id="KW-0732">Signal</keyword>
<evidence type="ECO:0000259" key="8">
    <source>
        <dbReference type="Pfam" id="PF21467"/>
    </source>
</evidence>
<dbReference type="SUPFAM" id="SSF51445">
    <property type="entry name" value="(Trans)glycosidases"/>
    <property type="match status" value="1"/>
</dbReference>
<feature type="domain" description="Beta-galactosidase galactose-binding" evidence="8">
    <location>
        <begin position="479"/>
        <end position="538"/>
    </location>
</feature>
<dbReference type="PANTHER" id="PTHR23421">
    <property type="entry name" value="BETA-GALACTOSIDASE RELATED"/>
    <property type="match status" value="1"/>
</dbReference>
<accession>A0A7M6DLT2</accession>
<feature type="active site" description="Proton donor" evidence="6">
    <location>
        <position position="177"/>
    </location>
</feature>
<evidence type="ECO:0000256" key="2">
    <source>
        <dbReference type="ARBA" id="ARBA00022729"/>
    </source>
</evidence>
<dbReference type="InterPro" id="IPR017853">
    <property type="entry name" value="GH"/>
</dbReference>
<dbReference type="Pfam" id="PF01301">
    <property type="entry name" value="Glyco_hydro_35"/>
    <property type="match status" value="1"/>
</dbReference>
<dbReference type="InterPro" id="IPR031330">
    <property type="entry name" value="Gly_Hdrlase_35_cat"/>
</dbReference>
<dbReference type="Proteomes" id="UP000594262">
    <property type="component" value="Unplaced"/>
</dbReference>
<dbReference type="FunFam" id="3.20.20.80:FF:000017">
    <property type="entry name" value="Beta-galactosidase"/>
    <property type="match status" value="1"/>
</dbReference>
<evidence type="ECO:0000256" key="5">
    <source>
        <dbReference type="ARBA" id="ARBA00023295"/>
    </source>
</evidence>